<reference evidence="1 2" key="1">
    <citation type="submission" date="2018-03" db="EMBL/GenBank/DDBJ databases">
        <title>Blue discolouration in mozzarella cheese caused by Pseudomonas fluorescens.</title>
        <authorList>
            <person name="Chiesa F."/>
            <person name="Dalmasso A."/>
            <person name="Lomonaco S."/>
        </authorList>
    </citation>
    <scope>NUCLEOTIDE SEQUENCE [LARGE SCALE GENOMIC DNA]</scope>
    <source>
        <strain evidence="1 2">11293</strain>
    </source>
</reference>
<proteinExistence type="predicted"/>
<organism evidence="1 2">
    <name type="scientific">Pseudomonas fluorescens</name>
    <dbReference type="NCBI Taxonomy" id="294"/>
    <lineage>
        <taxon>Bacteria</taxon>
        <taxon>Pseudomonadati</taxon>
        <taxon>Pseudomonadota</taxon>
        <taxon>Gammaproteobacteria</taxon>
        <taxon>Pseudomonadales</taxon>
        <taxon>Pseudomonadaceae</taxon>
        <taxon>Pseudomonas</taxon>
    </lineage>
</organism>
<accession>A0A2T0I3J8</accession>
<name>A0A2T0I3J8_PSEFL</name>
<dbReference type="AlphaFoldDB" id="A0A2T0I3J8"/>
<evidence type="ECO:0000313" key="2">
    <source>
        <dbReference type="Proteomes" id="UP000239731"/>
    </source>
</evidence>
<protein>
    <recommendedName>
        <fullName evidence="3">P22 coat protein-gene protein 5</fullName>
    </recommendedName>
</protein>
<sequence>MAGPVRAAGHPDYSSTSASGFIPALWSGKLVQKLYAATVFGEIANTDYEGEIKNQGDTINIRTVPSIVIKDYKIGGGVVYEKPVSDKVTLQIDQGKYFAFEVNDVDAYQADIKLMDEFSTDGGEQMKVAIDTQLLNRHYADADAANRGDNAGAKSGGINLGKAGAPVQITKDNILDVLVDCGTVLDEQNVPEQGRWVVLPAWMNGMLKKSDLRDASIMGDATSVFRNGKVGMLDRFTVYISNNTTAVDDVAATKRASNVMFGHKKGLTFASQMTKMETLPNPNDFGKLVRGLNVFGSGVIDPKAIGNLYCSR</sequence>
<evidence type="ECO:0000313" key="1">
    <source>
        <dbReference type="EMBL" id="PRW89905.1"/>
    </source>
</evidence>
<dbReference type="Pfam" id="PF25209">
    <property type="entry name" value="Phage_capsid_4"/>
    <property type="match status" value="1"/>
</dbReference>
<dbReference type="Proteomes" id="UP000239731">
    <property type="component" value="Unassembled WGS sequence"/>
</dbReference>
<dbReference type="EMBL" id="PVUH01000013">
    <property type="protein sequence ID" value="PRW89905.1"/>
    <property type="molecule type" value="Genomic_DNA"/>
</dbReference>
<comment type="caution">
    <text evidence="1">The sequence shown here is derived from an EMBL/GenBank/DDBJ whole genome shotgun (WGS) entry which is preliminary data.</text>
</comment>
<gene>
    <name evidence="1" type="ORF">C7A10_19375</name>
</gene>
<evidence type="ECO:0008006" key="3">
    <source>
        <dbReference type="Google" id="ProtNLM"/>
    </source>
</evidence>
<dbReference type="RefSeq" id="WP_106118252.1">
    <property type="nucleotide sequence ID" value="NZ_PVUH01000013.1"/>
</dbReference>